<evidence type="ECO:0000256" key="4">
    <source>
        <dbReference type="ARBA" id="ARBA00022670"/>
    </source>
</evidence>
<dbReference type="HAMAP" id="MF_02113_A">
    <property type="entry name" value="Proteasome_B_A"/>
    <property type="match status" value="1"/>
</dbReference>
<dbReference type="GO" id="GO:0004298">
    <property type="term" value="F:threonine-type endopeptidase activity"/>
    <property type="evidence" value="ECO:0007669"/>
    <property type="project" value="UniProtKB-KW"/>
</dbReference>
<dbReference type="GO" id="GO:0051603">
    <property type="term" value="P:proteolysis involved in protein catabolic process"/>
    <property type="evidence" value="ECO:0007669"/>
    <property type="project" value="InterPro"/>
</dbReference>
<dbReference type="PANTHER" id="PTHR32194:SF0">
    <property type="entry name" value="ATP-DEPENDENT PROTEASE SUBUNIT HSLV"/>
    <property type="match status" value="1"/>
</dbReference>
<proteinExistence type="inferred from homology"/>
<accession>A0A0F9P0X6</accession>
<keyword evidence="8" id="KW-0647">Proteasome</keyword>
<reference evidence="10" key="1">
    <citation type="journal article" date="2015" name="Nature">
        <title>Complex archaea that bridge the gap between prokaryotes and eukaryotes.</title>
        <authorList>
            <person name="Spang A."/>
            <person name="Saw J.H."/>
            <person name="Jorgensen S.L."/>
            <person name="Zaremba-Niedzwiedzka K."/>
            <person name="Martijn J."/>
            <person name="Lind A.E."/>
            <person name="van Eijk R."/>
            <person name="Schleper C."/>
            <person name="Guy L."/>
            <person name="Ettema T.J."/>
        </authorList>
    </citation>
    <scope>NUCLEOTIDE SEQUENCE</scope>
</reference>
<keyword evidence="7" id="KW-0068">Autocatalytic cleavage</keyword>
<evidence type="ECO:0000256" key="9">
    <source>
        <dbReference type="ARBA" id="ARBA00023145"/>
    </source>
</evidence>
<comment type="caution">
    <text evidence="10">The sequence shown here is derived from an EMBL/GenBank/DDBJ whole genome shotgun (WGS) entry which is preliminary data.</text>
</comment>
<dbReference type="InterPro" id="IPR000243">
    <property type="entry name" value="Pept_T1A_subB"/>
</dbReference>
<dbReference type="PANTHER" id="PTHR32194">
    <property type="entry name" value="METALLOPROTEASE TLDD"/>
    <property type="match status" value="1"/>
</dbReference>
<keyword evidence="6" id="KW-0378">Hydrolase</keyword>
<gene>
    <name evidence="10" type="ORF">LCGC14_0959840</name>
</gene>
<dbReference type="EMBL" id="LAZR01003466">
    <property type="protein sequence ID" value="KKN18027.1"/>
    <property type="molecule type" value="Genomic_DNA"/>
</dbReference>
<organism evidence="10">
    <name type="scientific">marine sediment metagenome</name>
    <dbReference type="NCBI Taxonomy" id="412755"/>
    <lineage>
        <taxon>unclassified sequences</taxon>
        <taxon>metagenomes</taxon>
        <taxon>ecological metagenomes</taxon>
    </lineage>
</organism>
<dbReference type="InterPro" id="IPR023333">
    <property type="entry name" value="Proteasome_suB-type"/>
</dbReference>
<comment type="catalytic activity">
    <reaction evidence="1">
        <text>Cleavage of peptide bonds with very broad specificity.</text>
        <dbReference type="EC" id="3.4.25.1"/>
    </reaction>
</comment>
<evidence type="ECO:0000256" key="7">
    <source>
        <dbReference type="ARBA" id="ARBA00022813"/>
    </source>
</evidence>
<evidence type="ECO:0000313" key="10">
    <source>
        <dbReference type="EMBL" id="KKN18027.1"/>
    </source>
</evidence>
<sequence>MSQQIMVPGAAGVAIKCKDGVVLGNDRRATWGYTVTNKSTKKVFKITEHIGMVAYGLIGDYQIVVRILRAQANLYSLDTGFRISTRSMGKLVSNYLYSRKMAPLYTNLAIAGMDENTSTLYSLDALGSLMEEDFTAVGTGMLLSFGILEAEYKPDMNVVAGEKLVEKAIRTSITRDIMSGNGIDILTISKDGAKEKYIEIKELGE</sequence>
<evidence type="ECO:0000256" key="1">
    <source>
        <dbReference type="ARBA" id="ARBA00001198"/>
    </source>
</evidence>
<dbReference type="Gene3D" id="3.60.20.10">
    <property type="entry name" value="Glutamine Phosphoribosylpyrophosphate, subunit 1, domain 1"/>
    <property type="match status" value="1"/>
</dbReference>
<name>A0A0F9P0X6_9ZZZZ</name>
<evidence type="ECO:0000256" key="2">
    <source>
        <dbReference type="ARBA" id="ARBA00012039"/>
    </source>
</evidence>
<dbReference type="PRINTS" id="PR00141">
    <property type="entry name" value="PROTEASOME"/>
</dbReference>
<evidence type="ECO:0000256" key="5">
    <source>
        <dbReference type="ARBA" id="ARBA00022698"/>
    </source>
</evidence>
<dbReference type="PROSITE" id="PS51476">
    <property type="entry name" value="PROTEASOME_BETA_2"/>
    <property type="match status" value="1"/>
</dbReference>
<dbReference type="Pfam" id="PF00227">
    <property type="entry name" value="Proteasome"/>
    <property type="match status" value="1"/>
</dbReference>
<dbReference type="GO" id="GO:0019774">
    <property type="term" value="C:proteasome core complex, beta-subunit complex"/>
    <property type="evidence" value="ECO:0007669"/>
    <property type="project" value="UniProtKB-ARBA"/>
</dbReference>
<dbReference type="SUPFAM" id="SSF56235">
    <property type="entry name" value="N-terminal nucleophile aminohydrolases (Ntn hydrolases)"/>
    <property type="match status" value="1"/>
</dbReference>
<keyword evidence="5" id="KW-0888">Threonine protease</keyword>
<evidence type="ECO:0000256" key="6">
    <source>
        <dbReference type="ARBA" id="ARBA00022801"/>
    </source>
</evidence>
<dbReference type="InterPro" id="IPR019983">
    <property type="entry name" value="Pept_T1A_Psome_bsu_arc"/>
</dbReference>
<dbReference type="EC" id="3.4.25.1" evidence="2"/>
<dbReference type="InterPro" id="IPR001353">
    <property type="entry name" value="Proteasome_sua/b"/>
</dbReference>
<keyword evidence="4" id="KW-0645">Protease</keyword>
<dbReference type="AlphaFoldDB" id="A0A0F9P0X6"/>
<protein>
    <recommendedName>
        <fullName evidence="2">proteasome endopeptidase complex</fullName>
        <ecNumber evidence="2">3.4.25.1</ecNumber>
    </recommendedName>
</protein>
<keyword evidence="3" id="KW-0963">Cytoplasm</keyword>
<dbReference type="InterPro" id="IPR029055">
    <property type="entry name" value="Ntn_hydrolases_N"/>
</dbReference>
<evidence type="ECO:0000256" key="8">
    <source>
        <dbReference type="ARBA" id="ARBA00022942"/>
    </source>
</evidence>
<keyword evidence="9" id="KW-0865">Zymogen</keyword>
<dbReference type="GO" id="GO:0005737">
    <property type="term" value="C:cytoplasm"/>
    <property type="evidence" value="ECO:0007669"/>
    <property type="project" value="TreeGrafter"/>
</dbReference>
<evidence type="ECO:0000256" key="3">
    <source>
        <dbReference type="ARBA" id="ARBA00022490"/>
    </source>
</evidence>